<dbReference type="GO" id="GO:0000162">
    <property type="term" value="P:L-tryptophan biosynthetic process"/>
    <property type="evidence" value="ECO:0007669"/>
    <property type="project" value="UniProtKB-UniRule"/>
</dbReference>
<protein>
    <recommendedName>
        <fullName evidence="4 9">N-(5'-phosphoribosyl)anthranilate isomerase</fullName>
        <shortName evidence="9">PRAI</shortName>
        <ecNumber evidence="3 9">5.3.1.24</ecNumber>
    </recommendedName>
</protein>
<dbReference type="HAMAP" id="MF_00135">
    <property type="entry name" value="PRAI"/>
    <property type="match status" value="1"/>
</dbReference>
<gene>
    <name evidence="9" type="primary">trpF</name>
    <name evidence="11" type="ORF">E2605_01510</name>
</gene>
<reference evidence="11 12" key="1">
    <citation type="submission" date="2019-03" db="EMBL/GenBank/DDBJ databases">
        <title>San Antonio Military Medical Center submission to MRSN (WRAIR), pending publication.</title>
        <authorList>
            <person name="Blyth D.M."/>
            <person name="Mccarthy S.L."/>
            <person name="Schall S.E."/>
            <person name="Stam J.A."/>
            <person name="Ong A.C."/>
            <person name="Mcgann P.T."/>
        </authorList>
    </citation>
    <scope>NUCLEOTIDE SEQUENCE [LARGE SCALE GENOMIC DNA]</scope>
    <source>
        <strain evidence="11 12">MRSN571793</strain>
    </source>
</reference>
<dbReference type="CDD" id="cd00405">
    <property type="entry name" value="PRAI"/>
    <property type="match status" value="1"/>
</dbReference>
<dbReference type="GO" id="GO:0004640">
    <property type="term" value="F:phosphoribosylanthranilate isomerase activity"/>
    <property type="evidence" value="ECO:0007669"/>
    <property type="project" value="UniProtKB-UniRule"/>
</dbReference>
<comment type="caution">
    <text evidence="11">The sequence shown here is derived from an EMBL/GenBank/DDBJ whole genome shotgun (WGS) entry which is preliminary data.</text>
</comment>
<dbReference type="EMBL" id="SOML01000001">
    <property type="protein sequence ID" value="TFD98791.1"/>
    <property type="molecule type" value="Genomic_DNA"/>
</dbReference>
<keyword evidence="7 9" id="KW-0057">Aromatic amino acid biosynthesis</keyword>
<evidence type="ECO:0000256" key="8">
    <source>
        <dbReference type="ARBA" id="ARBA00023235"/>
    </source>
</evidence>
<dbReference type="UniPathway" id="UPA00035">
    <property type="reaction ID" value="UER00042"/>
</dbReference>
<dbReference type="SUPFAM" id="SSF51366">
    <property type="entry name" value="Ribulose-phoshate binding barrel"/>
    <property type="match status" value="1"/>
</dbReference>
<dbReference type="AlphaFoldDB" id="A0A4Y8L919"/>
<dbReference type="InterPro" id="IPR011060">
    <property type="entry name" value="RibuloseP-bd_barrel"/>
</dbReference>
<evidence type="ECO:0000256" key="7">
    <source>
        <dbReference type="ARBA" id="ARBA00023141"/>
    </source>
</evidence>
<evidence type="ECO:0000313" key="12">
    <source>
        <dbReference type="Proteomes" id="UP000297861"/>
    </source>
</evidence>
<dbReference type="EC" id="5.3.1.24" evidence="3 9"/>
<keyword evidence="12" id="KW-1185">Reference proteome</keyword>
<comment type="similarity">
    <text evidence="9">Belongs to the TrpF family.</text>
</comment>
<evidence type="ECO:0000256" key="2">
    <source>
        <dbReference type="ARBA" id="ARBA00004664"/>
    </source>
</evidence>
<keyword evidence="5 9" id="KW-0028">Amino-acid biosynthesis</keyword>
<comment type="catalytic activity">
    <reaction evidence="1 9">
        <text>N-(5-phospho-beta-D-ribosyl)anthranilate = 1-(2-carboxyphenylamino)-1-deoxy-D-ribulose 5-phosphate</text>
        <dbReference type="Rhea" id="RHEA:21540"/>
        <dbReference type="ChEBI" id="CHEBI:18277"/>
        <dbReference type="ChEBI" id="CHEBI:58613"/>
        <dbReference type="EC" id="5.3.1.24"/>
    </reaction>
</comment>
<comment type="pathway">
    <text evidence="2 9">Amino-acid biosynthesis; L-tryptophan biosynthesis; L-tryptophan from chorismate: step 3/5.</text>
</comment>
<keyword evidence="6 9" id="KW-0822">Tryptophan biosynthesis</keyword>
<dbReference type="InterPro" id="IPR044643">
    <property type="entry name" value="TrpF_fam"/>
</dbReference>
<dbReference type="PANTHER" id="PTHR42894">
    <property type="entry name" value="N-(5'-PHOSPHORIBOSYL)ANTHRANILATE ISOMERASE"/>
    <property type="match status" value="1"/>
</dbReference>
<evidence type="ECO:0000256" key="9">
    <source>
        <dbReference type="HAMAP-Rule" id="MF_00135"/>
    </source>
</evidence>
<dbReference type="Pfam" id="PF00697">
    <property type="entry name" value="PRAI"/>
    <property type="match status" value="1"/>
</dbReference>
<dbReference type="PANTHER" id="PTHR42894:SF1">
    <property type="entry name" value="N-(5'-PHOSPHORIBOSYL)ANTHRANILATE ISOMERASE"/>
    <property type="match status" value="1"/>
</dbReference>
<evidence type="ECO:0000256" key="5">
    <source>
        <dbReference type="ARBA" id="ARBA00022605"/>
    </source>
</evidence>
<evidence type="ECO:0000256" key="4">
    <source>
        <dbReference type="ARBA" id="ARBA00022272"/>
    </source>
</evidence>
<evidence type="ECO:0000256" key="1">
    <source>
        <dbReference type="ARBA" id="ARBA00001164"/>
    </source>
</evidence>
<dbReference type="STRING" id="1121485.GCA_000426485_01071"/>
<sequence length="208" mass="23629">MKIKVCGMKNPQNIDQLGQLPIDFIGFIFFEKSPRYAVGLELTDLSSLPVSIERVGVFVNEDFETIARLVNKYKLTYVQLHGQESVELCLKCRKETGVKVIKAFNVSTEADFAKTKEYTEVCDYFLFDTKTSQHGGSGIKFDWNILKAYQENLPFFLSGGISESDVESISKLSLPRLYALDLNSKFEIEPGLKNINMLNNFISHFKTI</sequence>
<dbReference type="OrthoDB" id="9786954at2"/>
<evidence type="ECO:0000256" key="3">
    <source>
        <dbReference type="ARBA" id="ARBA00012572"/>
    </source>
</evidence>
<evidence type="ECO:0000313" key="11">
    <source>
        <dbReference type="EMBL" id="TFD98791.1"/>
    </source>
</evidence>
<proteinExistence type="inferred from homology"/>
<evidence type="ECO:0000259" key="10">
    <source>
        <dbReference type="Pfam" id="PF00697"/>
    </source>
</evidence>
<accession>A0A4Y8L919</accession>
<name>A0A4Y8L919_9BACT</name>
<dbReference type="RefSeq" id="WP_134435274.1">
    <property type="nucleotide sequence ID" value="NZ_AP028867.1"/>
</dbReference>
<evidence type="ECO:0000256" key="6">
    <source>
        <dbReference type="ARBA" id="ARBA00022822"/>
    </source>
</evidence>
<organism evidence="11 12">
    <name type="scientific">Dysgonomonas capnocytophagoides</name>
    <dbReference type="NCBI Taxonomy" id="45254"/>
    <lineage>
        <taxon>Bacteria</taxon>
        <taxon>Pseudomonadati</taxon>
        <taxon>Bacteroidota</taxon>
        <taxon>Bacteroidia</taxon>
        <taxon>Bacteroidales</taxon>
        <taxon>Dysgonomonadaceae</taxon>
        <taxon>Dysgonomonas</taxon>
    </lineage>
</organism>
<dbReference type="Gene3D" id="3.20.20.70">
    <property type="entry name" value="Aldolase class I"/>
    <property type="match status" value="1"/>
</dbReference>
<dbReference type="InterPro" id="IPR001240">
    <property type="entry name" value="PRAI_dom"/>
</dbReference>
<dbReference type="Proteomes" id="UP000297861">
    <property type="component" value="Unassembled WGS sequence"/>
</dbReference>
<feature type="domain" description="N-(5'phosphoribosyl) anthranilate isomerase (PRAI)" evidence="10">
    <location>
        <begin position="4"/>
        <end position="203"/>
    </location>
</feature>
<dbReference type="InterPro" id="IPR013785">
    <property type="entry name" value="Aldolase_TIM"/>
</dbReference>
<keyword evidence="8 9" id="KW-0413">Isomerase</keyword>